<organism evidence="1 2">
    <name type="scientific">Aspergillus minisclerotigenes</name>
    <dbReference type="NCBI Taxonomy" id="656917"/>
    <lineage>
        <taxon>Eukaryota</taxon>
        <taxon>Fungi</taxon>
        <taxon>Dikarya</taxon>
        <taxon>Ascomycota</taxon>
        <taxon>Pezizomycotina</taxon>
        <taxon>Eurotiomycetes</taxon>
        <taxon>Eurotiomycetidae</taxon>
        <taxon>Eurotiales</taxon>
        <taxon>Aspergillaceae</taxon>
        <taxon>Aspergillus</taxon>
        <taxon>Aspergillus subgen. Circumdati</taxon>
    </lineage>
</organism>
<proteinExistence type="predicted"/>
<dbReference type="EMBL" id="ML732886">
    <property type="protein sequence ID" value="KAB8267875.1"/>
    <property type="molecule type" value="Genomic_DNA"/>
</dbReference>
<reference evidence="1 2" key="1">
    <citation type="submission" date="2019-04" db="EMBL/GenBank/DDBJ databases">
        <title>Fungal friends and foes A comparative genomics study of 23 Aspergillus species from section Flavi.</title>
        <authorList>
            <consortium name="DOE Joint Genome Institute"/>
            <person name="Kjaerbolling I."/>
            <person name="Vesth T.C."/>
            <person name="Frisvad J.C."/>
            <person name="Nybo J.L."/>
            <person name="Theobald S."/>
            <person name="Kildgaard S."/>
            <person name="Petersen T.I."/>
            <person name="Kuo A."/>
            <person name="Sato A."/>
            <person name="Lyhne E.K."/>
            <person name="Kogle M.E."/>
            <person name="Wiebenga A."/>
            <person name="Kun R.S."/>
            <person name="Lubbers R.J."/>
            <person name="Makela M.R."/>
            <person name="Barry K."/>
            <person name="Chovatia M."/>
            <person name="Clum A."/>
            <person name="Daum C."/>
            <person name="Haridas S."/>
            <person name="He G."/>
            <person name="LaButti K."/>
            <person name="Lipzen A."/>
            <person name="Mondo S."/>
            <person name="Pangilinan J."/>
            <person name="Riley R."/>
            <person name="Salamov A."/>
            <person name="Simmons B.A."/>
            <person name="Magnuson J.K."/>
            <person name="Henrissat B."/>
            <person name="Mortensen U.H."/>
            <person name="Larsen T.O."/>
            <person name="De vries R.P."/>
            <person name="Grigoriev I.V."/>
            <person name="Machida M."/>
            <person name="Baker S.E."/>
            <person name="Andersen M.R."/>
        </authorList>
    </citation>
    <scope>NUCLEOTIDE SEQUENCE [LARGE SCALE GENOMIC DNA]</scope>
    <source>
        <strain evidence="1 2">CBS 117635</strain>
    </source>
</reference>
<gene>
    <name evidence="1" type="ORF">BDV30DRAFT_219336</name>
</gene>
<keyword evidence="2" id="KW-1185">Reference proteome</keyword>
<accession>A0A5N6INE8</accession>
<evidence type="ECO:0000313" key="1">
    <source>
        <dbReference type="EMBL" id="KAB8267875.1"/>
    </source>
</evidence>
<protein>
    <submittedName>
        <fullName evidence="1">Uncharacterized protein</fullName>
    </submittedName>
</protein>
<evidence type="ECO:0000313" key="2">
    <source>
        <dbReference type="Proteomes" id="UP000326289"/>
    </source>
</evidence>
<sequence>MSPNDYGKGRADAKGALKARLITSLVCFGGPSILQASVGTGPYRLYVSFCETPSPSWVRDLVTSG</sequence>
<dbReference type="AlphaFoldDB" id="A0A5N6INE8"/>
<dbReference type="Proteomes" id="UP000326289">
    <property type="component" value="Unassembled WGS sequence"/>
</dbReference>
<name>A0A5N6INE8_9EURO</name>